<protein>
    <recommendedName>
        <fullName evidence="3">Pre-mRNA-splicing factor ISY1</fullName>
    </recommendedName>
</protein>
<proteinExistence type="inferred from homology"/>
<dbReference type="SUPFAM" id="SSF140102">
    <property type="entry name" value="ISY1 domain-like"/>
    <property type="match status" value="1"/>
</dbReference>
<reference evidence="7" key="1">
    <citation type="journal article" date="2021" name="Open Biol.">
        <title>Shared evolutionary footprints suggest mitochondrial oxidative damage underlies multiple complex I losses in fungi.</title>
        <authorList>
            <person name="Schikora-Tamarit M.A."/>
            <person name="Marcet-Houben M."/>
            <person name="Nosek J."/>
            <person name="Gabaldon T."/>
        </authorList>
    </citation>
    <scope>NUCLEOTIDE SEQUENCE</scope>
    <source>
        <strain evidence="7">CBS2887</strain>
    </source>
</reference>
<dbReference type="OrthoDB" id="1739576at2759"/>
<dbReference type="GO" id="GO:0000350">
    <property type="term" value="P:generation of catalytic spliceosome for second transesterification step"/>
    <property type="evidence" value="ECO:0007669"/>
    <property type="project" value="InterPro"/>
</dbReference>
<keyword evidence="4" id="KW-0507">mRNA processing</keyword>
<evidence type="ECO:0000313" key="7">
    <source>
        <dbReference type="EMBL" id="KAH3676513.1"/>
    </source>
</evidence>
<keyword evidence="6" id="KW-0175">Coiled coil</keyword>
<comment type="similarity">
    <text evidence="2">Belongs to the ISY1 family.</text>
</comment>
<name>A0A9P8PQE8_WICPI</name>
<keyword evidence="8" id="KW-1185">Reference proteome</keyword>
<dbReference type="GO" id="GO:0005634">
    <property type="term" value="C:nucleus"/>
    <property type="evidence" value="ECO:0007669"/>
    <property type="project" value="UniProtKB-SubCell"/>
</dbReference>
<feature type="coiled-coil region" evidence="6">
    <location>
        <begin position="131"/>
        <end position="158"/>
    </location>
</feature>
<evidence type="ECO:0000256" key="1">
    <source>
        <dbReference type="ARBA" id="ARBA00004123"/>
    </source>
</evidence>
<evidence type="ECO:0000256" key="4">
    <source>
        <dbReference type="ARBA" id="ARBA00023187"/>
    </source>
</evidence>
<accession>A0A9P8PQE8</accession>
<dbReference type="InterPro" id="IPR009360">
    <property type="entry name" value="Isy1"/>
</dbReference>
<evidence type="ECO:0000256" key="6">
    <source>
        <dbReference type="SAM" id="Coils"/>
    </source>
</evidence>
<dbReference type="InterPro" id="IPR037200">
    <property type="entry name" value="Isy1_sf"/>
</dbReference>
<evidence type="ECO:0000256" key="3">
    <source>
        <dbReference type="ARBA" id="ARBA00019194"/>
    </source>
</evidence>
<dbReference type="EMBL" id="JAEUBG010005234">
    <property type="protein sequence ID" value="KAH3676513.1"/>
    <property type="molecule type" value="Genomic_DNA"/>
</dbReference>
<dbReference type="AlphaFoldDB" id="A0A9P8PQE8"/>
<dbReference type="PANTHER" id="PTHR13021">
    <property type="entry name" value="PRE-MRNA-SPLICING FACTOR ISY1"/>
    <property type="match status" value="1"/>
</dbReference>
<keyword evidence="4" id="KW-0508">mRNA splicing</keyword>
<reference evidence="7" key="2">
    <citation type="submission" date="2021-01" db="EMBL/GenBank/DDBJ databases">
        <authorList>
            <person name="Schikora-Tamarit M.A."/>
        </authorList>
    </citation>
    <scope>NUCLEOTIDE SEQUENCE</scope>
    <source>
        <strain evidence="7">CBS2887</strain>
    </source>
</reference>
<evidence type="ECO:0000313" key="8">
    <source>
        <dbReference type="Proteomes" id="UP000774326"/>
    </source>
</evidence>
<dbReference type="Gene3D" id="1.10.287.660">
    <property type="entry name" value="Helix hairpin bin"/>
    <property type="match status" value="1"/>
</dbReference>
<dbReference type="Proteomes" id="UP000774326">
    <property type="component" value="Unassembled WGS sequence"/>
</dbReference>
<keyword evidence="5" id="KW-0539">Nucleus</keyword>
<dbReference type="InterPro" id="IPR029012">
    <property type="entry name" value="Helix_hairpin_bin_sf"/>
</dbReference>
<comment type="subcellular location">
    <subcellularLocation>
        <location evidence="1">Nucleus</location>
    </subcellularLocation>
</comment>
<sequence>MSRKSDKSNTILFRLQEQQAAKGGYKDYNSLKRPTNPFKITSIKDLQGFKKVILQDLNDKINRINNASLGLSDYQILELNSDINGLLKQKWNYEKQIRDLNGVGSDRYVNVNKDTALVNSLKINGVRYFGLAKNLEDIQKLKGEIDTLKKAKEEEIKRQKDKKLFLKSLTDRINYNYFNDDEQDEELLQQEKELMTGQRLQFLKLQRQTEESGLTIKADLIDEINYDEDIEAVLVAKRREQLQALYNI</sequence>
<gene>
    <name evidence="7" type="ORF">WICPIJ_009063</name>
</gene>
<evidence type="ECO:0000256" key="2">
    <source>
        <dbReference type="ARBA" id="ARBA00007002"/>
    </source>
</evidence>
<organism evidence="7 8">
    <name type="scientific">Wickerhamomyces pijperi</name>
    <name type="common">Yeast</name>
    <name type="synonym">Pichia pijperi</name>
    <dbReference type="NCBI Taxonomy" id="599730"/>
    <lineage>
        <taxon>Eukaryota</taxon>
        <taxon>Fungi</taxon>
        <taxon>Dikarya</taxon>
        <taxon>Ascomycota</taxon>
        <taxon>Saccharomycotina</taxon>
        <taxon>Saccharomycetes</taxon>
        <taxon>Phaffomycetales</taxon>
        <taxon>Wickerhamomycetaceae</taxon>
        <taxon>Wickerhamomyces</taxon>
    </lineage>
</organism>
<dbReference type="Pfam" id="PF06246">
    <property type="entry name" value="Isy1"/>
    <property type="match status" value="1"/>
</dbReference>
<evidence type="ECO:0000256" key="5">
    <source>
        <dbReference type="ARBA" id="ARBA00023242"/>
    </source>
</evidence>
<comment type="caution">
    <text evidence="7">The sequence shown here is derived from an EMBL/GenBank/DDBJ whole genome shotgun (WGS) entry which is preliminary data.</text>
</comment>